<accession>V5GT18</accession>
<name>V5GT18_ANOGL</name>
<dbReference type="GO" id="GO:0003964">
    <property type="term" value="F:RNA-directed DNA polymerase activity"/>
    <property type="evidence" value="ECO:0007669"/>
    <property type="project" value="UniProtKB-KW"/>
</dbReference>
<evidence type="ECO:0000256" key="5">
    <source>
        <dbReference type="ARBA" id="ARBA00022918"/>
    </source>
</evidence>
<feature type="non-terminal residue" evidence="7">
    <location>
        <position position="1"/>
    </location>
</feature>
<evidence type="ECO:0000256" key="1">
    <source>
        <dbReference type="ARBA" id="ARBA00012493"/>
    </source>
</evidence>
<keyword evidence="2" id="KW-0808">Transferase</keyword>
<dbReference type="InterPro" id="IPR041577">
    <property type="entry name" value="RT_RNaseH_2"/>
</dbReference>
<keyword evidence="4" id="KW-0378">Hydrolase</keyword>
<feature type="non-terminal residue" evidence="7">
    <location>
        <position position="241"/>
    </location>
</feature>
<dbReference type="Gene3D" id="3.30.70.270">
    <property type="match status" value="2"/>
</dbReference>
<proteinExistence type="predicted"/>
<keyword evidence="2" id="KW-0548">Nucleotidyltransferase</keyword>
<organism evidence="7">
    <name type="scientific">Anoplophora glabripennis</name>
    <name type="common">Asian longhorn beetle</name>
    <name type="synonym">Anoplophora nobilis</name>
    <dbReference type="NCBI Taxonomy" id="217634"/>
    <lineage>
        <taxon>Eukaryota</taxon>
        <taxon>Metazoa</taxon>
        <taxon>Ecdysozoa</taxon>
        <taxon>Arthropoda</taxon>
        <taxon>Hexapoda</taxon>
        <taxon>Insecta</taxon>
        <taxon>Pterygota</taxon>
        <taxon>Neoptera</taxon>
        <taxon>Endopterygota</taxon>
        <taxon>Coleoptera</taxon>
        <taxon>Polyphaga</taxon>
        <taxon>Cucujiformia</taxon>
        <taxon>Chrysomeloidea</taxon>
        <taxon>Cerambycidae</taxon>
        <taxon>Lamiinae</taxon>
        <taxon>Lamiini</taxon>
        <taxon>Anoplophora</taxon>
    </lineage>
</organism>
<dbReference type="PANTHER" id="PTHR37984:SF13">
    <property type="entry name" value="RIBONUCLEASE H"/>
    <property type="match status" value="1"/>
</dbReference>
<sequence length="241" mass="27282">KRLPYGLSCAPAKYQKIIEKVLQGIEGVICFLDDILITGTNSSQHLARVEQVLNKLQQFGLTIAKEKCEFFKDSVVYLGHKIDKNGLHTCKDKVEAIKLIPYPTNITQLQSFLGLVNYYNKFVPNSSTLLEPLYRLLKKGVTWNWDNNCKRSFNQIKEILASDIVLAHFDPDLPIKLTVDASSYGVGCVLSHMYPNGDERPIAYASSTLSKAQKGYSQIEKEGLAIIFGIKRFHQYLYSKK</sequence>
<dbReference type="GO" id="GO:0004519">
    <property type="term" value="F:endonuclease activity"/>
    <property type="evidence" value="ECO:0007669"/>
    <property type="project" value="UniProtKB-KW"/>
</dbReference>
<dbReference type="AlphaFoldDB" id="V5GT18"/>
<dbReference type="InterPro" id="IPR000477">
    <property type="entry name" value="RT_dom"/>
</dbReference>
<feature type="domain" description="Reverse transcriptase" evidence="6">
    <location>
        <begin position="1"/>
        <end position="82"/>
    </location>
</feature>
<evidence type="ECO:0000256" key="2">
    <source>
        <dbReference type="ARBA" id="ARBA00022695"/>
    </source>
</evidence>
<dbReference type="InterPro" id="IPR043502">
    <property type="entry name" value="DNA/RNA_pol_sf"/>
</dbReference>
<gene>
    <name evidence="7" type="primary">RTF21</name>
</gene>
<dbReference type="OrthoDB" id="6765319at2759"/>
<keyword evidence="4" id="KW-0255">Endonuclease</keyword>
<dbReference type="EC" id="2.7.7.49" evidence="1"/>
<dbReference type="InterPro" id="IPR043128">
    <property type="entry name" value="Rev_trsase/Diguanyl_cyclase"/>
</dbReference>
<dbReference type="PROSITE" id="PS50878">
    <property type="entry name" value="RT_POL"/>
    <property type="match status" value="1"/>
</dbReference>
<dbReference type="EMBL" id="GALX01001132">
    <property type="protein sequence ID" value="JAB67334.1"/>
    <property type="molecule type" value="Transcribed_RNA"/>
</dbReference>
<keyword evidence="5" id="KW-0695">RNA-directed DNA polymerase</keyword>
<evidence type="ECO:0000256" key="4">
    <source>
        <dbReference type="ARBA" id="ARBA00022759"/>
    </source>
</evidence>
<evidence type="ECO:0000256" key="3">
    <source>
        <dbReference type="ARBA" id="ARBA00022722"/>
    </source>
</evidence>
<dbReference type="Pfam" id="PF17919">
    <property type="entry name" value="RT_RNaseH_2"/>
    <property type="match status" value="1"/>
</dbReference>
<dbReference type="Pfam" id="PF00078">
    <property type="entry name" value="RVT_1"/>
    <property type="match status" value="1"/>
</dbReference>
<dbReference type="PANTHER" id="PTHR37984">
    <property type="entry name" value="PROTEIN CBG26694"/>
    <property type="match status" value="1"/>
</dbReference>
<dbReference type="FunFam" id="3.10.20.370:FF:000001">
    <property type="entry name" value="Retrovirus-related Pol polyprotein from transposon 17.6-like protein"/>
    <property type="match status" value="1"/>
</dbReference>
<keyword evidence="3" id="KW-0540">Nuclease</keyword>
<dbReference type="FunFam" id="3.30.70.270:FF:000003">
    <property type="entry name" value="Transposon Ty3-G Gag-Pol polyprotein"/>
    <property type="match status" value="1"/>
</dbReference>
<dbReference type="SUPFAM" id="SSF56672">
    <property type="entry name" value="DNA/RNA polymerases"/>
    <property type="match status" value="1"/>
</dbReference>
<evidence type="ECO:0000313" key="7">
    <source>
        <dbReference type="EMBL" id="JAB67334.1"/>
    </source>
</evidence>
<evidence type="ECO:0000259" key="6">
    <source>
        <dbReference type="PROSITE" id="PS50878"/>
    </source>
</evidence>
<reference evidence="7" key="1">
    <citation type="submission" date="2013-07" db="EMBL/GenBank/DDBJ databases">
        <title>Midgut Transcriptome Profiling of Anoplphora glabripennis, a Lignocellulose Degrading, Wood-Boring Cerambycid.</title>
        <authorList>
            <person name="Scully E.D."/>
            <person name="Hoover K."/>
            <person name="Carlson J.E."/>
            <person name="Tien M."/>
            <person name="Geib S.M."/>
        </authorList>
    </citation>
    <scope>NUCLEOTIDE SEQUENCE</scope>
</reference>
<dbReference type="CDD" id="cd01647">
    <property type="entry name" value="RT_LTR"/>
    <property type="match status" value="1"/>
</dbReference>
<dbReference type="InterPro" id="IPR050951">
    <property type="entry name" value="Retrovirus_Pol_polyprotein"/>
</dbReference>
<protein>
    <recommendedName>
        <fullName evidence="1">RNA-directed DNA polymerase</fullName>
        <ecNumber evidence="1">2.7.7.49</ecNumber>
    </recommendedName>
</protein>
<dbReference type="FunFam" id="3.30.70.270:FF:000020">
    <property type="entry name" value="Transposon Tf2-6 polyprotein-like Protein"/>
    <property type="match status" value="1"/>
</dbReference>